<dbReference type="InterPro" id="IPR020904">
    <property type="entry name" value="Sc_DH/Rdtase_CS"/>
</dbReference>
<comment type="caution">
    <text evidence="5">The sequence shown here is derived from an EMBL/GenBank/DDBJ whole genome shotgun (WGS) entry which is preliminary data.</text>
</comment>
<dbReference type="Gene3D" id="3.40.50.720">
    <property type="entry name" value="NAD(P)-binding Rossmann-like Domain"/>
    <property type="match status" value="1"/>
</dbReference>
<accession>A0A286UI32</accession>
<dbReference type="PROSITE" id="PS00061">
    <property type="entry name" value="ADH_SHORT"/>
    <property type="match status" value="1"/>
</dbReference>
<dbReference type="PRINTS" id="PR00081">
    <property type="entry name" value="GDHRDH"/>
</dbReference>
<keyword evidence="6" id="KW-1185">Reference proteome</keyword>
<sequence length="363" mass="39497">MYAVRMKTSLQHVSQRVMSPAQVRSSLSMRCITTKSPVTPPSNAPVSPNSTPANPPQRAFTSTPTKRMPKNQSRSPLHPIGVEAAIRAAEDPSFVPRATLLSKEFSLEGRVAVVTGAHQGLGLEMAESLAEAGAKVYCLDLFKEPDATFRATQTYVSRLGIEGASLEYQTVDVTNQKAVWDVFAQIAEKEGRMDVCVAAAGILRENDCLNYPAEDFDKLMKVNVNGVFHTAQAAGREMEKLGTKGSIILIASMSGSIHNRDQKWVAYTTSKSAVKQMARSFACELGPKGIRVNSLSPGYIYTALTKDFLDKRPDVLARWSSQNPLGRLGRPDELRGAITWLSSDASTYCTGSDIMICGGHHAW</sequence>
<feature type="region of interest" description="Disordered" evidence="4">
    <location>
        <begin position="1"/>
        <end position="77"/>
    </location>
</feature>
<dbReference type="OrthoDB" id="1669814at2759"/>
<dbReference type="GO" id="GO:0016616">
    <property type="term" value="F:oxidoreductase activity, acting on the CH-OH group of donors, NAD or NADP as acceptor"/>
    <property type="evidence" value="ECO:0007669"/>
    <property type="project" value="UniProtKB-ARBA"/>
</dbReference>
<feature type="compositionally biased region" description="Polar residues" evidence="4">
    <location>
        <begin position="59"/>
        <end position="75"/>
    </location>
</feature>
<organism evidence="5 6">
    <name type="scientific">Pyrrhoderma noxium</name>
    <dbReference type="NCBI Taxonomy" id="2282107"/>
    <lineage>
        <taxon>Eukaryota</taxon>
        <taxon>Fungi</taxon>
        <taxon>Dikarya</taxon>
        <taxon>Basidiomycota</taxon>
        <taxon>Agaricomycotina</taxon>
        <taxon>Agaricomycetes</taxon>
        <taxon>Hymenochaetales</taxon>
        <taxon>Hymenochaetaceae</taxon>
        <taxon>Pyrrhoderma</taxon>
    </lineage>
</organism>
<evidence type="ECO:0000313" key="5">
    <source>
        <dbReference type="EMBL" id="PAV19290.1"/>
    </source>
</evidence>
<dbReference type="Proteomes" id="UP000217199">
    <property type="component" value="Unassembled WGS sequence"/>
</dbReference>
<proteinExistence type="inferred from homology"/>
<protein>
    <submittedName>
        <fullName evidence="5">NAD-binding protein</fullName>
    </submittedName>
</protein>
<gene>
    <name evidence="5" type="ORF">PNOK_0422300</name>
</gene>
<evidence type="ECO:0000256" key="2">
    <source>
        <dbReference type="ARBA" id="ARBA00022857"/>
    </source>
</evidence>
<evidence type="ECO:0000256" key="1">
    <source>
        <dbReference type="ARBA" id="ARBA00006484"/>
    </source>
</evidence>
<dbReference type="PRINTS" id="PR00080">
    <property type="entry name" value="SDRFAMILY"/>
</dbReference>
<dbReference type="SUPFAM" id="SSF51735">
    <property type="entry name" value="NAD(P)-binding Rossmann-fold domains"/>
    <property type="match status" value="1"/>
</dbReference>
<dbReference type="PANTHER" id="PTHR43008">
    <property type="entry name" value="BENZIL REDUCTASE"/>
    <property type="match status" value="1"/>
</dbReference>
<dbReference type="FunFam" id="3.40.50.720:FF:000245">
    <property type="entry name" value="Short chain dehydrogenase, putative"/>
    <property type="match status" value="1"/>
</dbReference>
<dbReference type="GO" id="GO:0050664">
    <property type="term" value="F:oxidoreductase activity, acting on NAD(P)H, oxygen as acceptor"/>
    <property type="evidence" value="ECO:0007669"/>
    <property type="project" value="TreeGrafter"/>
</dbReference>
<feature type="compositionally biased region" description="Polar residues" evidence="4">
    <location>
        <begin position="8"/>
        <end position="37"/>
    </location>
</feature>
<reference evidence="5 6" key="1">
    <citation type="journal article" date="2017" name="Mol. Ecol.">
        <title>Comparative and population genomic landscape of Phellinus noxius: A hypervariable fungus causing root rot in trees.</title>
        <authorList>
            <person name="Chung C.L."/>
            <person name="Lee T.J."/>
            <person name="Akiba M."/>
            <person name="Lee H.H."/>
            <person name="Kuo T.H."/>
            <person name="Liu D."/>
            <person name="Ke H.M."/>
            <person name="Yokoi T."/>
            <person name="Roa M.B."/>
            <person name="Lu M.J."/>
            <person name="Chang Y.Y."/>
            <person name="Ann P.J."/>
            <person name="Tsai J.N."/>
            <person name="Chen C.Y."/>
            <person name="Tzean S.S."/>
            <person name="Ota Y."/>
            <person name="Hattori T."/>
            <person name="Sahashi N."/>
            <person name="Liou R.F."/>
            <person name="Kikuchi T."/>
            <person name="Tsai I.J."/>
        </authorList>
    </citation>
    <scope>NUCLEOTIDE SEQUENCE [LARGE SCALE GENOMIC DNA]</scope>
    <source>
        <strain evidence="5 6">FFPRI411160</strain>
    </source>
</reference>
<comment type="similarity">
    <text evidence="1">Belongs to the short-chain dehydrogenases/reductases (SDR) family.</text>
</comment>
<dbReference type="PANTHER" id="PTHR43008:SF4">
    <property type="entry name" value="CHAIN DEHYDROGENASE, PUTATIVE (AFU_ORTHOLOGUE AFUA_4G08710)-RELATED"/>
    <property type="match status" value="1"/>
</dbReference>
<dbReference type="InterPro" id="IPR002347">
    <property type="entry name" value="SDR_fam"/>
</dbReference>
<keyword evidence="2" id="KW-0521">NADP</keyword>
<dbReference type="AlphaFoldDB" id="A0A286UI32"/>
<dbReference type="EMBL" id="NBII01000004">
    <property type="protein sequence ID" value="PAV19290.1"/>
    <property type="molecule type" value="Genomic_DNA"/>
</dbReference>
<evidence type="ECO:0000256" key="3">
    <source>
        <dbReference type="ARBA" id="ARBA00023002"/>
    </source>
</evidence>
<keyword evidence="3" id="KW-0560">Oxidoreductase</keyword>
<evidence type="ECO:0000256" key="4">
    <source>
        <dbReference type="SAM" id="MobiDB-lite"/>
    </source>
</evidence>
<dbReference type="InterPro" id="IPR036291">
    <property type="entry name" value="NAD(P)-bd_dom_sf"/>
</dbReference>
<dbReference type="Pfam" id="PF13561">
    <property type="entry name" value="adh_short_C2"/>
    <property type="match status" value="1"/>
</dbReference>
<dbReference type="InParanoid" id="A0A286UI32"/>
<evidence type="ECO:0000313" key="6">
    <source>
        <dbReference type="Proteomes" id="UP000217199"/>
    </source>
</evidence>
<name>A0A286UI32_9AGAM</name>
<dbReference type="STRING" id="2282107.A0A286UI32"/>